<organism evidence="1 2">
    <name type="scientific">Nonomuraea aridisoli</name>
    <dbReference type="NCBI Taxonomy" id="2070368"/>
    <lineage>
        <taxon>Bacteria</taxon>
        <taxon>Bacillati</taxon>
        <taxon>Actinomycetota</taxon>
        <taxon>Actinomycetes</taxon>
        <taxon>Streptosporangiales</taxon>
        <taxon>Streptosporangiaceae</taxon>
        <taxon>Nonomuraea</taxon>
    </lineage>
</organism>
<evidence type="ECO:0000313" key="1">
    <source>
        <dbReference type="EMBL" id="PZG21227.1"/>
    </source>
</evidence>
<sequence length="86" mass="9243">MLVRLGLVRVIDLPFLGLRYPAAEGAGAQANDTIIQASDARELDSAIVAIGDNVVERNRPRLALTQEPSGRVDGRIDANVMFSNNP</sequence>
<accession>A0A2W2FHQ4</accession>
<evidence type="ECO:0000313" key="2">
    <source>
        <dbReference type="Proteomes" id="UP000249304"/>
    </source>
</evidence>
<dbReference type="OrthoDB" id="9772456at2"/>
<keyword evidence="2" id="KW-1185">Reference proteome</keyword>
<gene>
    <name evidence="1" type="ORF">C1J01_07150</name>
</gene>
<comment type="caution">
    <text evidence="1">The sequence shown here is derived from an EMBL/GenBank/DDBJ whole genome shotgun (WGS) entry which is preliminary data.</text>
</comment>
<dbReference type="Proteomes" id="UP000249304">
    <property type="component" value="Unassembled WGS sequence"/>
</dbReference>
<dbReference type="SUPFAM" id="SSF56655">
    <property type="entry name" value="Carbohydrate phosphatase"/>
    <property type="match status" value="1"/>
</dbReference>
<protein>
    <submittedName>
        <fullName evidence="1">Uncharacterized protein</fullName>
    </submittedName>
</protein>
<dbReference type="RefSeq" id="WP_111177309.1">
    <property type="nucleotide sequence ID" value="NZ_POUD01000018.1"/>
</dbReference>
<dbReference type="EMBL" id="POUD01000018">
    <property type="protein sequence ID" value="PZG21227.1"/>
    <property type="molecule type" value="Genomic_DNA"/>
</dbReference>
<proteinExistence type="predicted"/>
<dbReference type="AlphaFoldDB" id="A0A2W2FHQ4"/>
<reference evidence="1 2" key="1">
    <citation type="submission" date="2018-01" db="EMBL/GenBank/DDBJ databases">
        <title>Draft genome sequence of Nonomuraea sp. KC333.</title>
        <authorList>
            <person name="Sahin N."/>
            <person name="Saygin H."/>
            <person name="Ay H."/>
        </authorList>
    </citation>
    <scope>NUCLEOTIDE SEQUENCE [LARGE SCALE GENOMIC DNA]</scope>
    <source>
        <strain evidence="1 2">KC333</strain>
    </source>
</reference>
<name>A0A2W2FHQ4_9ACTN</name>